<evidence type="ECO:0000313" key="2">
    <source>
        <dbReference type="Proteomes" id="UP001497700"/>
    </source>
</evidence>
<comment type="caution">
    <text evidence="1">The sequence shown here is derived from an EMBL/GenBank/DDBJ whole genome shotgun (WGS) entry which is preliminary data.</text>
</comment>
<dbReference type="EMBL" id="MU393677">
    <property type="protein sequence ID" value="KAI4858882.1"/>
    <property type="molecule type" value="Genomic_DNA"/>
</dbReference>
<sequence>MAPVPVHLLLRLDAYGFQEKLNNNEFDSQTLVSSVLKHIEHHNDRGMNLHAVIFIAPEEKLLERAKKLDQERAVGKVRGPLHGIPIVVKDCVATDPNLGMNTSAGNHAVLKARVTKNAPIIDRLLEKGAIIIGKTNLSVRLIDGFSPVGGQTVSPYVYEDLNLEEGDLSPSSPGGSSTGSAVSVSAGFALIGIGTETDGSIVQPSSRQALYALKPTLGSITGEGCWRVSQTRDIPGVMAKSARDIAAALDVLVDNGVRSHLSSDGYMRFLSSTFDGLRVGFVDPTLFRFPLDFWTPSDEATEQHDSAYHEAISIIQDHGAGVIYPANLALPTELSMNDEWTPATVNSYEHEAVANEFLSQYSSQNTEVRTLADIVRFNSEHADISLPKEALDQSLLIKAVEDRPTEEAYRKAIDHMTKVGKGGIDKVMEEHQLDVVIGPMDSAICSLSCASGYPIANVPLGRYHLKGKLSRPFGLGVMARAGQESTLVRFMSAFEAVFPPRPVPERVLQENLGHGDLTY</sequence>
<reference evidence="1 2" key="1">
    <citation type="journal article" date="2022" name="New Phytol.">
        <title>Ecological generalism drives hyperdiversity of secondary metabolite gene clusters in xylarialean endophytes.</title>
        <authorList>
            <person name="Franco M.E.E."/>
            <person name="Wisecaver J.H."/>
            <person name="Arnold A.E."/>
            <person name="Ju Y.M."/>
            <person name="Slot J.C."/>
            <person name="Ahrendt S."/>
            <person name="Moore L.P."/>
            <person name="Eastman K.E."/>
            <person name="Scott K."/>
            <person name="Konkel Z."/>
            <person name="Mondo S.J."/>
            <person name="Kuo A."/>
            <person name="Hayes R.D."/>
            <person name="Haridas S."/>
            <person name="Andreopoulos B."/>
            <person name="Riley R."/>
            <person name="LaButti K."/>
            <person name="Pangilinan J."/>
            <person name="Lipzen A."/>
            <person name="Amirebrahimi M."/>
            <person name="Yan J."/>
            <person name="Adam C."/>
            <person name="Keymanesh K."/>
            <person name="Ng V."/>
            <person name="Louie K."/>
            <person name="Northen T."/>
            <person name="Drula E."/>
            <person name="Henrissat B."/>
            <person name="Hsieh H.M."/>
            <person name="Youens-Clark K."/>
            <person name="Lutzoni F."/>
            <person name="Miadlikowska J."/>
            <person name="Eastwood D.C."/>
            <person name="Hamelin R.C."/>
            <person name="Grigoriev I.V."/>
            <person name="U'Ren J.M."/>
        </authorList>
    </citation>
    <scope>NUCLEOTIDE SEQUENCE [LARGE SCALE GENOMIC DNA]</scope>
    <source>
        <strain evidence="1 2">CBS 119005</strain>
    </source>
</reference>
<proteinExistence type="predicted"/>
<protein>
    <submittedName>
        <fullName evidence="1">Amidase signature enzyme</fullName>
    </submittedName>
</protein>
<organism evidence="1 2">
    <name type="scientific">Hypoxylon rubiginosum</name>
    <dbReference type="NCBI Taxonomy" id="110542"/>
    <lineage>
        <taxon>Eukaryota</taxon>
        <taxon>Fungi</taxon>
        <taxon>Dikarya</taxon>
        <taxon>Ascomycota</taxon>
        <taxon>Pezizomycotina</taxon>
        <taxon>Sordariomycetes</taxon>
        <taxon>Xylariomycetidae</taxon>
        <taxon>Xylariales</taxon>
        <taxon>Hypoxylaceae</taxon>
        <taxon>Hypoxylon</taxon>
    </lineage>
</organism>
<accession>A0ACB9YI58</accession>
<evidence type="ECO:0000313" key="1">
    <source>
        <dbReference type="EMBL" id="KAI4858882.1"/>
    </source>
</evidence>
<keyword evidence="2" id="KW-1185">Reference proteome</keyword>
<dbReference type="Proteomes" id="UP001497700">
    <property type="component" value="Unassembled WGS sequence"/>
</dbReference>
<name>A0ACB9YI58_9PEZI</name>
<gene>
    <name evidence="1" type="ORF">F4820DRAFT_462920</name>
</gene>